<evidence type="ECO:0000313" key="1">
    <source>
        <dbReference type="EMBL" id="KAJ7030758.1"/>
    </source>
</evidence>
<comment type="caution">
    <text evidence="1">The sequence shown here is derived from an EMBL/GenBank/DDBJ whole genome shotgun (WGS) entry which is preliminary data.</text>
</comment>
<name>A0AAD6WX69_9AGAR</name>
<dbReference type="AlphaFoldDB" id="A0AAD6WX69"/>
<keyword evidence="2" id="KW-1185">Reference proteome</keyword>
<protein>
    <submittedName>
        <fullName evidence="1">Uncharacterized protein</fullName>
    </submittedName>
</protein>
<accession>A0AAD6WX69</accession>
<evidence type="ECO:0000313" key="2">
    <source>
        <dbReference type="Proteomes" id="UP001218188"/>
    </source>
</evidence>
<gene>
    <name evidence="1" type="ORF">C8F04DRAFT_1186410</name>
</gene>
<reference evidence="1" key="1">
    <citation type="submission" date="2023-03" db="EMBL/GenBank/DDBJ databases">
        <title>Massive genome expansion in bonnet fungi (Mycena s.s.) driven by repeated elements and novel gene families across ecological guilds.</title>
        <authorList>
            <consortium name="Lawrence Berkeley National Laboratory"/>
            <person name="Harder C.B."/>
            <person name="Miyauchi S."/>
            <person name="Viragh M."/>
            <person name="Kuo A."/>
            <person name="Thoen E."/>
            <person name="Andreopoulos B."/>
            <person name="Lu D."/>
            <person name="Skrede I."/>
            <person name="Drula E."/>
            <person name="Henrissat B."/>
            <person name="Morin E."/>
            <person name="Kohler A."/>
            <person name="Barry K."/>
            <person name="LaButti K."/>
            <person name="Morin E."/>
            <person name="Salamov A."/>
            <person name="Lipzen A."/>
            <person name="Mereny Z."/>
            <person name="Hegedus B."/>
            <person name="Baldrian P."/>
            <person name="Stursova M."/>
            <person name="Weitz H."/>
            <person name="Taylor A."/>
            <person name="Grigoriev I.V."/>
            <person name="Nagy L.G."/>
            <person name="Martin F."/>
            <person name="Kauserud H."/>
        </authorList>
    </citation>
    <scope>NUCLEOTIDE SEQUENCE</scope>
    <source>
        <strain evidence="1">CBHHK200</strain>
    </source>
</reference>
<proteinExistence type="predicted"/>
<sequence>MDDIRVAPSFQVVGDGGIEMPMSAGPQDLMVDAAEGGQSTPSGQTVTLEHRLLAIEHQLGLLPASDLNFEQRLQNVGEILKVASEPTLMGGAIANSVGIAPAPRVGATLKTASPAWGVQYHDNLSPNCPASDFPRVGAALIEIRDALRGLEHAQSEMQALKFTSAQSAQLFLVPRPAHTFTPHITNYACLGAAGYFDAIPYLSL</sequence>
<organism evidence="1 2">
    <name type="scientific">Mycena alexandri</name>
    <dbReference type="NCBI Taxonomy" id="1745969"/>
    <lineage>
        <taxon>Eukaryota</taxon>
        <taxon>Fungi</taxon>
        <taxon>Dikarya</taxon>
        <taxon>Basidiomycota</taxon>
        <taxon>Agaricomycotina</taxon>
        <taxon>Agaricomycetes</taxon>
        <taxon>Agaricomycetidae</taxon>
        <taxon>Agaricales</taxon>
        <taxon>Marasmiineae</taxon>
        <taxon>Mycenaceae</taxon>
        <taxon>Mycena</taxon>
    </lineage>
</organism>
<dbReference type="EMBL" id="JARJCM010000087">
    <property type="protein sequence ID" value="KAJ7030758.1"/>
    <property type="molecule type" value="Genomic_DNA"/>
</dbReference>
<dbReference type="Proteomes" id="UP001218188">
    <property type="component" value="Unassembled WGS sequence"/>
</dbReference>